<accession>A0A5C3E4T5</accession>
<feature type="compositionally biased region" description="Pro residues" evidence="1">
    <location>
        <begin position="232"/>
        <end position="243"/>
    </location>
</feature>
<gene>
    <name evidence="3" type="ORF">UTRI_03321_B</name>
</gene>
<name>A0A5C3E4T5_9BASI</name>
<feature type="compositionally biased region" description="Basic and acidic residues" evidence="1">
    <location>
        <begin position="179"/>
        <end position="191"/>
    </location>
</feature>
<keyword evidence="2" id="KW-0732">Signal</keyword>
<feature type="compositionally biased region" description="Pro residues" evidence="1">
    <location>
        <begin position="253"/>
        <end position="263"/>
    </location>
</feature>
<dbReference type="EMBL" id="OOIN01000011">
    <property type="protein sequence ID" value="SPO25602.1"/>
    <property type="molecule type" value="Genomic_DNA"/>
</dbReference>
<proteinExistence type="predicted"/>
<protein>
    <submittedName>
        <fullName evidence="3">Uncharacterized protein</fullName>
    </submittedName>
</protein>
<evidence type="ECO:0000313" key="3">
    <source>
        <dbReference type="EMBL" id="SPO25602.1"/>
    </source>
</evidence>
<feature type="compositionally biased region" description="Polar residues" evidence="1">
    <location>
        <begin position="156"/>
        <end position="165"/>
    </location>
</feature>
<evidence type="ECO:0000313" key="4">
    <source>
        <dbReference type="Proteomes" id="UP000324022"/>
    </source>
</evidence>
<dbReference type="AlphaFoldDB" id="A0A5C3E4T5"/>
<dbReference type="OrthoDB" id="2556747at2759"/>
<feature type="region of interest" description="Disordered" evidence="1">
    <location>
        <begin position="215"/>
        <end position="282"/>
    </location>
</feature>
<sequence length="519" mass="58037">MRLFLLFYLALVVFLSWIRLADAMGSSSDEGMGFLLSNDDADEDEFASRSSHRGHFIDTDTAAHLRDSQLLEPHRAPPPPERFPMPHPALGLLRPVSARRSGAKVKAEPSSSEVARDPNGPQPHPALRAMRFQDAEKAIKRGRVRRIMDEDGGTSGVSEPHTSPVRQREATRRGRRMRSLRELEAGDNAERMEDEEMGMLRARERHRRPDTRSFFADQLSSSPSPPSSAAEPFPPPSPLPPRNLFPSESPRAPHNPPPLPPRNLLPSESPRAPHNPPPSTWIVAKHNNILDGVPVGEPGTASVALRSSMQPPEAMIPRFFQSYNPASHMLPGFRVGGLRYGEIPSLPRLPEPPRQLPPGAGSARVLIPEEILYRYPRAQDRERAYAIALENAPNPMARLALASEAKRLYHEEEAQIRKRIDEKGELPLYTSDEWRKFVSEQGSGALLEHHVPRTTNIGLEADIIQAEHRLANAIHPVNLQQQAVIPLHSRHEQTVAHYLVTRWIAGHELTLDEVVRRAL</sequence>
<organism evidence="3 4">
    <name type="scientific">Ustilago trichophora</name>
    <dbReference type="NCBI Taxonomy" id="86804"/>
    <lineage>
        <taxon>Eukaryota</taxon>
        <taxon>Fungi</taxon>
        <taxon>Dikarya</taxon>
        <taxon>Basidiomycota</taxon>
        <taxon>Ustilaginomycotina</taxon>
        <taxon>Ustilaginomycetes</taxon>
        <taxon>Ustilaginales</taxon>
        <taxon>Ustilaginaceae</taxon>
        <taxon>Ustilago</taxon>
    </lineage>
</organism>
<feature type="chain" id="PRO_5022723667" evidence="2">
    <location>
        <begin position="24"/>
        <end position="519"/>
    </location>
</feature>
<keyword evidence="4" id="KW-1185">Reference proteome</keyword>
<evidence type="ECO:0000256" key="1">
    <source>
        <dbReference type="SAM" id="MobiDB-lite"/>
    </source>
</evidence>
<feature type="signal peptide" evidence="2">
    <location>
        <begin position="1"/>
        <end position="23"/>
    </location>
</feature>
<feature type="region of interest" description="Disordered" evidence="1">
    <location>
        <begin position="140"/>
        <end position="195"/>
    </location>
</feature>
<feature type="compositionally biased region" description="Pro residues" evidence="1">
    <location>
        <begin position="76"/>
        <end position="87"/>
    </location>
</feature>
<feature type="region of interest" description="Disordered" evidence="1">
    <location>
        <begin position="71"/>
        <end position="90"/>
    </location>
</feature>
<dbReference type="Proteomes" id="UP000324022">
    <property type="component" value="Unassembled WGS sequence"/>
</dbReference>
<evidence type="ECO:0000256" key="2">
    <source>
        <dbReference type="SAM" id="SignalP"/>
    </source>
</evidence>
<feature type="region of interest" description="Disordered" evidence="1">
    <location>
        <begin position="98"/>
        <end position="127"/>
    </location>
</feature>
<reference evidence="3 4" key="1">
    <citation type="submission" date="2018-03" db="EMBL/GenBank/DDBJ databases">
        <authorList>
            <person name="Guldener U."/>
        </authorList>
    </citation>
    <scope>NUCLEOTIDE SEQUENCE [LARGE SCALE GENOMIC DNA]</scope>
    <source>
        <strain evidence="3 4">NBRC100155</strain>
    </source>
</reference>